<accession>A0A2Z2KN06</accession>
<evidence type="ECO:0000313" key="2">
    <source>
        <dbReference type="Proteomes" id="UP000249890"/>
    </source>
</evidence>
<dbReference type="AlphaFoldDB" id="A0A2Z2KN06"/>
<dbReference type="Proteomes" id="UP000249890">
    <property type="component" value="Chromosome"/>
</dbReference>
<dbReference type="RefSeq" id="WP_087918882.1">
    <property type="nucleotide sequence ID" value="NZ_CP021780.1"/>
</dbReference>
<keyword evidence="2" id="KW-1185">Reference proteome</keyword>
<dbReference type="KEGG" id="pdh:B9T62_31665"/>
<protein>
    <submittedName>
        <fullName evidence="1">Uncharacterized protein</fullName>
    </submittedName>
</protein>
<organism evidence="1 2">
    <name type="scientific">Paenibacillus donghaensis</name>
    <dbReference type="NCBI Taxonomy" id="414771"/>
    <lineage>
        <taxon>Bacteria</taxon>
        <taxon>Bacillati</taxon>
        <taxon>Bacillota</taxon>
        <taxon>Bacilli</taxon>
        <taxon>Bacillales</taxon>
        <taxon>Paenibacillaceae</taxon>
        <taxon>Paenibacillus</taxon>
    </lineage>
</organism>
<sequence>MREGFNVQYEFESAIDLLSDMVINYISMQERRASYRAEVMLWLEPVELLEMEELANHELTSQLLGTADYQMVA</sequence>
<dbReference type="OrthoDB" id="2663947at2"/>
<name>A0A2Z2KN06_9BACL</name>
<proteinExistence type="predicted"/>
<gene>
    <name evidence="1" type="ORF">B9T62_31665</name>
</gene>
<reference evidence="1 2" key="1">
    <citation type="submission" date="2017-06" db="EMBL/GenBank/DDBJ databases">
        <title>Complete genome sequence of Paenibacillus donghaensis KCTC 13049T isolated from East Sea sediment, South Korea.</title>
        <authorList>
            <person name="Jung B.K."/>
            <person name="Hong S.-J."/>
            <person name="Shin J.-H."/>
        </authorList>
    </citation>
    <scope>NUCLEOTIDE SEQUENCE [LARGE SCALE GENOMIC DNA]</scope>
    <source>
        <strain evidence="1 2">KCTC 13049</strain>
    </source>
</reference>
<dbReference type="EMBL" id="CP021780">
    <property type="protein sequence ID" value="ASA24913.1"/>
    <property type="molecule type" value="Genomic_DNA"/>
</dbReference>
<evidence type="ECO:0000313" key="1">
    <source>
        <dbReference type="EMBL" id="ASA24913.1"/>
    </source>
</evidence>